<comment type="caution">
    <text evidence="1">The sequence shown here is derived from an EMBL/GenBank/DDBJ whole genome shotgun (WGS) entry which is preliminary data.</text>
</comment>
<dbReference type="AlphaFoldDB" id="A0A2W4XY19"/>
<sequence>MSSNSPQSEFPESQDFILFAQHGWADTHHDIAQLAHSLVKPDANRPIYTPDLGWIDTWLTIALLIDTVEKIAAEAIALYPNLPLRIIGHSMGALIWLEVLDRHREWWHKIHSLILVGSPVGGSDLGRLFDPLRLFPLIARDLGTNRRRVAEAIASQVPTASIVGDIGNNTDGTVPVSCSQFTHATFVRLDGLRHATLKNHPRVAEAVRQFWLNPTIASIQTDTASLLIAKLRSLNLTDINNQNFQYAKVIKIYPDGTKLWMWTNPLQLTHIFVSHSQDRGDRCIYSAYIGLLEKHKLTSTIENI</sequence>
<dbReference type="PANTHER" id="PTHR37946:SF1">
    <property type="entry name" value="SLL1969 PROTEIN"/>
    <property type="match status" value="1"/>
</dbReference>
<proteinExistence type="predicted"/>
<name>A0A2W4XY19_9CYAN</name>
<dbReference type="InterPro" id="IPR029058">
    <property type="entry name" value="AB_hydrolase_fold"/>
</dbReference>
<reference evidence="1 2" key="2">
    <citation type="submission" date="2018-06" db="EMBL/GenBank/DDBJ databases">
        <title>Metagenomic assembly of (sub)arctic Cyanobacteria and their associated microbiome from non-axenic cultures.</title>
        <authorList>
            <person name="Baurain D."/>
        </authorList>
    </citation>
    <scope>NUCLEOTIDE SEQUENCE [LARGE SCALE GENOMIC DNA]</scope>
    <source>
        <strain evidence="1">ULC066bin1</strain>
    </source>
</reference>
<dbReference type="EMBL" id="QBML01000017">
    <property type="protein sequence ID" value="PZO39605.1"/>
    <property type="molecule type" value="Genomic_DNA"/>
</dbReference>
<organism evidence="1 2">
    <name type="scientific">Pseudanabaena frigida</name>
    <dbReference type="NCBI Taxonomy" id="945775"/>
    <lineage>
        <taxon>Bacteria</taxon>
        <taxon>Bacillati</taxon>
        <taxon>Cyanobacteriota</taxon>
        <taxon>Cyanophyceae</taxon>
        <taxon>Pseudanabaenales</taxon>
        <taxon>Pseudanabaenaceae</taxon>
        <taxon>Pseudanabaena</taxon>
    </lineage>
</organism>
<protein>
    <submittedName>
        <fullName evidence="1">Lysophospholipase</fullName>
    </submittedName>
</protein>
<gene>
    <name evidence="1" type="ORF">DCF19_13550</name>
</gene>
<reference evidence="1 2" key="1">
    <citation type="submission" date="2018-04" db="EMBL/GenBank/DDBJ databases">
        <authorList>
            <person name="Go L.Y."/>
            <person name="Mitchell J.A."/>
        </authorList>
    </citation>
    <scope>NUCLEOTIDE SEQUENCE [LARGE SCALE GENOMIC DNA]</scope>
    <source>
        <strain evidence="1">ULC066bin1</strain>
    </source>
</reference>
<accession>A0A2W4XY19</accession>
<dbReference type="PANTHER" id="PTHR37946">
    <property type="entry name" value="SLL1969 PROTEIN"/>
    <property type="match status" value="1"/>
</dbReference>
<dbReference type="Gene3D" id="3.40.50.1820">
    <property type="entry name" value="alpha/beta hydrolase"/>
    <property type="match status" value="1"/>
</dbReference>
<evidence type="ECO:0000313" key="2">
    <source>
        <dbReference type="Proteomes" id="UP000249467"/>
    </source>
</evidence>
<dbReference type="SUPFAM" id="SSF53474">
    <property type="entry name" value="alpha/beta-Hydrolases"/>
    <property type="match status" value="1"/>
</dbReference>
<dbReference type="Proteomes" id="UP000249467">
    <property type="component" value="Unassembled WGS sequence"/>
</dbReference>
<evidence type="ECO:0000313" key="1">
    <source>
        <dbReference type="EMBL" id="PZO39605.1"/>
    </source>
</evidence>